<feature type="region of interest" description="Disordered" evidence="1">
    <location>
        <begin position="114"/>
        <end position="134"/>
    </location>
</feature>
<dbReference type="EMBL" id="NMUH01010497">
    <property type="protein sequence ID" value="MQM21015.1"/>
    <property type="molecule type" value="Genomic_DNA"/>
</dbReference>
<organism evidence="2 3">
    <name type="scientific">Colocasia esculenta</name>
    <name type="common">Wild taro</name>
    <name type="synonym">Arum esculentum</name>
    <dbReference type="NCBI Taxonomy" id="4460"/>
    <lineage>
        <taxon>Eukaryota</taxon>
        <taxon>Viridiplantae</taxon>
        <taxon>Streptophyta</taxon>
        <taxon>Embryophyta</taxon>
        <taxon>Tracheophyta</taxon>
        <taxon>Spermatophyta</taxon>
        <taxon>Magnoliopsida</taxon>
        <taxon>Liliopsida</taxon>
        <taxon>Araceae</taxon>
        <taxon>Aroideae</taxon>
        <taxon>Colocasieae</taxon>
        <taxon>Colocasia</taxon>
    </lineage>
</organism>
<reference evidence="2" key="1">
    <citation type="submission" date="2017-07" db="EMBL/GenBank/DDBJ databases">
        <title>Taro Niue Genome Assembly and Annotation.</title>
        <authorList>
            <person name="Atibalentja N."/>
            <person name="Keating K."/>
            <person name="Fields C.J."/>
        </authorList>
    </citation>
    <scope>NUCLEOTIDE SEQUENCE</scope>
    <source>
        <strain evidence="2">Niue_2</strain>
        <tissue evidence="2">Leaf</tissue>
    </source>
</reference>
<evidence type="ECO:0000313" key="3">
    <source>
        <dbReference type="Proteomes" id="UP000652761"/>
    </source>
</evidence>
<comment type="caution">
    <text evidence="2">The sequence shown here is derived from an EMBL/GenBank/DDBJ whole genome shotgun (WGS) entry which is preliminary data.</text>
</comment>
<protein>
    <submittedName>
        <fullName evidence="2">Uncharacterized protein</fullName>
    </submittedName>
</protein>
<dbReference type="Proteomes" id="UP000652761">
    <property type="component" value="Unassembled WGS sequence"/>
</dbReference>
<sequence length="134" mass="14689">MDLQLCVCRCGVGWSPQLFDFFLVEQQLDLSSVTARLRDSFFANGCGLTRALPLVVVREFVVREFVTRGRGRPDDRRLPLNLASIPPLPSSNPSLPFFSLSILSYSTPFCSHGTQAGPSPWSKVQGYGKAHSGG</sequence>
<gene>
    <name evidence="2" type="ORF">Taro_054046</name>
</gene>
<evidence type="ECO:0000313" key="2">
    <source>
        <dbReference type="EMBL" id="MQM21015.1"/>
    </source>
</evidence>
<name>A0A843XPW8_COLES</name>
<evidence type="ECO:0000256" key="1">
    <source>
        <dbReference type="SAM" id="MobiDB-lite"/>
    </source>
</evidence>
<keyword evidence="3" id="KW-1185">Reference proteome</keyword>
<proteinExistence type="predicted"/>
<dbReference type="AlphaFoldDB" id="A0A843XPW8"/>
<accession>A0A843XPW8</accession>